<keyword evidence="4" id="KW-1185">Reference proteome</keyword>
<dbReference type="OrthoDB" id="434114at2759"/>
<evidence type="ECO:0000256" key="1">
    <source>
        <dbReference type="SAM" id="Coils"/>
    </source>
</evidence>
<evidence type="ECO:0000256" key="2">
    <source>
        <dbReference type="SAM" id="MobiDB-lite"/>
    </source>
</evidence>
<proteinExistence type="predicted"/>
<name>A0A812K258_9DINO</name>
<evidence type="ECO:0000313" key="4">
    <source>
        <dbReference type="Proteomes" id="UP000604046"/>
    </source>
</evidence>
<dbReference type="AlphaFoldDB" id="A0A812K258"/>
<organism evidence="3 4">
    <name type="scientific">Symbiodinium natans</name>
    <dbReference type="NCBI Taxonomy" id="878477"/>
    <lineage>
        <taxon>Eukaryota</taxon>
        <taxon>Sar</taxon>
        <taxon>Alveolata</taxon>
        <taxon>Dinophyceae</taxon>
        <taxon>Suessiales</taxon>
        <taxon>Symbiodiniaceae</taxon>
        <taxon>Symbiodinium</taxon>
    </lineage>
</organism>
<evidence type="ECO:0000313" key="3">
    <source>
        <dbReference type="EMBL" id="CAE7222136.1"/>
    </source>
</evidence>
<protein>
    <recommendedName>
        <fullName evidence="5">CSD domain-containing protein</fullName>
    </recommendedName>
</protein>
<dbReference type="InterPro" id="IPR012340">
    <property type="entry name" value="NA-bd_OB-fold"/>
</dbReference>
<dbReference type="Gene3D" id="2.40.50.140">
    <property type="entry name" value="Nucleic acid-binding proteins"/>
    <property type="match status" value="1"/>
</dbReference>
<dbReference type="EMBL" id="CAJNDS010000604">
    <property type="protein sequence ID" value="CAE7222136.1"/>
    <property type="molecule type" value="Genomic_DNA"/>
</dbReference>
<gene>
    <name evidence="3" type="ORF">SNAT2548_LOCUS8246</name>
</gene>
<accession>A0A812K258</accession>
<dbReference type="Proteomes" id="UP000604046">
    <property type="component" value="Unassembled WGS sequence"/>
</dbReference>
<feature type="coiled-coil region" evidence="1">
    <location>
        <begin position="32"/>
        <end position="95"/>
    </location>
</feature>
<comment type="caution">
    <text evidence="3">The sequence shown here is derived from an EMBL/GenBank/DDBJ whole genome shotgun (WGS) entry which is preliminary data.</text>
</comment>
<feature type="compositionally biased region" description="Basic residues" evidence="2">
    <location>
        <begin position="377"/>
        <end position="396"/>
    </location>
</feature>
<sequence length="396" mass="45457">MQRCCCHAAREEGLTLEQQQKAVQDAAFTRYLESLRQDAKKAVVEAKVWEQTVQGGMNDEATERLQKKDLCQRNQAQVLAQIENNKARRAEARREYIEAASSHSFPLFTETFISLPEVEEYERQRKEHWRMELDQQMATNKILQNLELKKHHDMALASYKDNVKRTTQARRDERQRLASQGRELVASWERDIRIKDLKRAMEVGKDVVNEIDDPVLKVQILKDQLGNLKIGDSVVFKVSQNQLGIPQVSFARKLEALTQERQRLMEVEAPLPTPGTSESDAEYLGFVTSFQPELGFGFLSCAQTRQLYGQEVVIHRDQFVDLNVSDGVHFKVALNANHQPIARRVRKAGGGDARAAPPEAPGRSERSRSRSASISSPRRRSRSRRRDRRRSGSRRR</sequence>
<reference evidence="3" key="1">
    <citation type="submission" date="2021-02" db="EMBL/GenBank/DDBJ databases">
        <authorList>
            <person name="Dougan E. K."/>
            <person name="Rhodes N."/>
            <person name="Thang M."/>
            <person name="Chan C."/>
        </authorList>
    </citation>
    <scope>NUCLEOTIDE SEQUENCE</scope>
</reference>
<feature type="region of interest" description="Disordered" evidence="2">
    <location>
        <begin position="346"/>
        <end position="396"/>
    </location>
</feature>
<keyword evidence="1" id="KW-0175">Coiled coil</keyword>
<evidence type="ECO:0008006" key="5">
    <source>
        <dbReference type="Google" id="ProtNLM"/>
    </source>
</evidence>